<evidence type="ECO:0000313" key="3">
    <source>
        <dbReference type="EMBL" id="SEG48618.1"/>
    </source>
</evidence>
<proteinExistence type="predicted"/>
<dbReference type="Proteomes" id="UP000236728">
    <property type="component" value="Unassembled WGS sequence"/>
</dbReference>
<keyword evidence="4" id="KW-1185">Reference proteome</keyword>
<dbReference type="AlphaFoldDB" id="A0A1H6AIT3"/>
<evidence type="ECO:0000256" key="1">
    <source>
        <dbReference type="SAM" id="MobiDB-lite"/>
    </source>
</evidence>
<accession>A0A1H6AIT3</accession>
<keyword evidence="3" id="KW-0675">Receptor</keyword>
<evidence type="ECO:0000259" key="2">
    <source>
        <dbReference type="Pfam" id="PF13682"/>
    </source>
</evidence>
<feature type="domain" description="Chemoreceptor zinc-binding" evidence="2">
    <location>
        <begin position="10"/>
        <end position="76"/>
    </location>
</feature>
<name>A0A1H6AIT3_9BACT</name>
<feature type="region of interest" description="Disordered" evidence="1">
    <location>
        <begin position="122"/>
        <end position="148"/>
    </location>
</feature>
<dbReference type="InterPro" id="IPR025991">
    <property type="entry name" value="Chemoreceptor_zinc-bind_dom"/>
</dbReference>
<gene>
    <name evidence="3" type="ORF">SAMN05421819_3192</name>
</gene>
<dbReference type="Pfam" id="PF13682">
    <property type="entry name" value="CZB"/>
    <property type="match status" value="1"/>
</dbReference>
<organism evidence="3 4">
    <name type="scientific">Bryocella elongata</name>
    <dbReference type="NCBI Taxonomy" id="863522"/>
    <lineage>
        <taxon>Bacteria</taxon>
        <taxon>Pseudomonadati</taxon>
        <taxon>Acidobacteriota</taxon>
        <taxon>Terriglobia</taxon>
        <taxon>Terriglobales</taxon>
        <taxon>Acidobacteriaceae</taxon>
        <taxon>Bryocella</taxon>
    </lineage>
</organism>
<sequence>MDFRSAVTSHSEWKAKLSGYLSQPNGSLDAATVERDDQCELGLWLHEEGMEWHDLPEYAALTADHAHFHEAAAEVVRRADAGERLNHETVLGCGSAYMDAAKRMVIALIRLKARTEVSQQTPIPLLQNRDSDGSHCHSSSHGEAGSSR</sequence>
<protein>
    <submittedName>
        <fullName evidence="3">Chemoreceptor zinc-binding domain-containing protein</fullName>
    </submittedName>
</protein>
<dbReference type="OrthoDB" id="9808588at2"/>
<feature type="compositionally biased region" description="Low complexity" evidence="1">
    <location>
        <begin position="136"/>
        <end position="148"/>
    </location>
</feature>
<dbReference type="EMBL" id="FNVA01000005">
    <property type="protein sequence ID" value="SEG48618.1"/>
    <property type="molecule type" value="Genomic_DNA"/>
</dbReference>
<dbReference type="Gene3D" id="1.20.120.30">
    <property type="entry name" value="Aspartate receptor, ligand-binding domain"/>
    <property type="match status" value="1"/>
</dbReference>
<evidence type="ECO:0000313" key="4">
    <source>
        <dbReference type="Proteomes" id="UP000236728"/>
    </source>
</evidence>
<reference evidence="3 4" key="1">
    <citation type="submission" date="2016-10" db="EMBL/GenBank/DDBJ databases">
        <authorList>
            <person name="de Groot N.N."/>
        </authorList>
    </citation>
    <scope>NUCLEOTIDE SEQUENCE [LARGE SCALE GENOMIC DNA]</scope>
    <source>
        <strain evidence="3 4">DSM 22489</strain>
    </source>
</reference>